<protein>
    <submittedName>
        <fullName evidence="1">Uncharacterized protein</fullName>
    </submittedName>
</protein>
<dbReference type="Proteomes" id="UP000011626">
    <property type="component" value="Unassembled WGS sequence"/>
</dbReference>
<gene>
    <name evidence="1" type="ORF">C475_15443</name>
</gene>
<keyword evidence="2" id="KW-1185">Reference proteome</keyword>
<organism evidence="1 2">
    <name type="scientific">Halosimplex carlsbadense 2-9-1</name>
    <dbReference type="NCBI Taxonomy" id="797114"/>
    <lineage>
        <taxon>Archaea</taxon>
        <taxon>Methanobacteriati</taxon>
        <taxon>Methanobacteriota</taxon>
        <taxon>Stenosarchaea group</taxon>
        <taxon>Halobacteria</taxon>
        <taxon>Halobacteriales</taxon>
        <taxon>Haloarculaceae</taxon>
        <taxon>Halosimplex</taxon>
    </lineage>
</organism>
<proteinExistence type="predicted"/>
<evidence type="ECO:0000313" key="1">
    <source>
        <dbReference type="EMBL" id="ELZ23678.1"/>
    </source>
</evidence>
<dbReference type="RefSeq" id="WP_006884757.1">
    <property type="nucleotide sequence ID" value="NZ_AOIU01000033.1"/>
</dbReference>
<accession>M0CM24</accession>
<sequence>MTVDADAEDRITEETTDGFLVGVEGELSVMQDGIIEDNPVVGVYYLGPGVGLRGEIREPTLYEVETLRSITVERSRALYCQGSRDEGPESDRGST</sequence>
<dbReference type="EMBL" id="AOIU01000033">
    <property type="protein sequence ID" value="ELZ23678.1"/>
    <property type="molecule type" value="Genomic_DNA"/>
</dbReference>
<comment type="caution">
    <text evidence="1">The sequence shown here is derived from an EMBL/GenBank/DDBJ whole genome shotgun (WGS) entry which is preliminary data.</text>
</comment>
<dbReference type="AlphaFoldDB" id="M0CM24"/>
<reference evidence="1 2" key="1">
    <citation type="journal article" date="2014" name="PLoS Genet.">
        <title>Phylogenetically driven sequencing of extremely halophilic archaea reveals strategies for static and dynamic osmo-response.</title>
        <authorList>
            <person name="Becker E.A."/>
            <person name="Seitzer P.M."/>
            <person name="Tritt A."/>
            <person name="Larsen D."/>
            <person name="Krusor M."/>
            <person name="Yao A.I."/>
            <person name="Wu D."/>
            <person name="Madern D."/>
            <person name="Eisen J.A."/>
            <person name="Darling A.E."/>
            <person name="Facciotti M.T."/>
        </authorList>
    </citation>
    <scope>NUCLEOTIDE SEQUENCE [LARGE SCALE GENOMIC DNA]</scope>
    <source>
        <strain evidence="1 2">2-9-1</strain>
    </source>
</reference>
<name>M0CM24_9EURY</name>
<evidence type="ECO:0000313" key="2">
    <source>
        <dbReference type="Proteomes" id="UP000011626"/>
    </source>
</evidence>
<dbReference type="OrthoDB" id="386195at2157"/>